<organism evidence="3 4">
    <name type="scientific">Nematocida parisii (strain ERTm3)</name>
    <name type="common">Nematode killer fungus</name>
    <dbReference type="NCBI Taxonomy" id="935791"/>
    <lineage>
        <taxon>Eukaryota</taxon>
        <taxon>Fungi</taxon>
        <taxon>Fungi incertae sedis</taxon>
        <taxon>Microsporidia</taxon>
        <taxon>Nematocida</taxon>
    </lineage>
</organism>
<dbReference type="VEuPathDB" id="MicrosporidiaDB:NEQG_02629"/>
<evidence type="ECO:0000313" key="4">
    <source>
        <dbReference type="Proteomes" id="UP000002872"/>
    </source>
</evidence>
<accession>I3ED75</accession>
<name>I3ED75_NEMP3</name>
<evidence type="ECO:0000313" key="3">
    <source>
        <dbReference type="EMBL" id="EIJ87172.1"/>
    </source>
</evidence>
<sequence length="967" mass="110334">MKMEDIIFERTRCFILINTWKKTCLLTLVFIVSTICARVCMKSIEEIHTMDIKCGTVINPDGALSPVRRHVQNRGRHAQNMRQYFSGVDTSFSLKIDSSGEDSDCTCEYRKNPVNDKAHINVGLPKKTCIYLQAFTVQMINMFPSEEGLLSIESSQSDSFYRFMREYKSKKDAVYLLAALLLLSEGVDIPLYVDASTTSEEPSTVLSLKAENCAKFYINLEMWLDKTVDGKKVEPVYQKKTEDIVKFFKQLNNPRCSLEVPSIFAETGRYEEFITGNFLCSPKFLIQSYFFEYIDSTDMYKDFVKAVHTLLEEQISHAPSEESVQTARAKRVFSCLFAHKAQIEKGVEYISHLQKIDAIKDAYMVLPFTCSAQVPAHTNLPEYDRSEERFKFGKCVCYVGRMESILLSLFCCIVFSPVTKKYSTAHLPDASPGLKHFFSQYRKPKEYADYIMQRDWSKVVAGLPSARVSYIRKSRNKIAFGLINMLYAISDVVGQSTCVEDAIFCLKCLLSKEKLSAADQSEVQSSLQSVFESLSVNKNVKVKCHGVEVNSTYNGWKDLFTPNGTCIEIVYAHNNTCAGVNLKMEYAHPTITLASNIHFYQPKLKAALTNMKTRYSSAATHTECMMLQYAEDSLQRIQADDATDCMPGTAITATMNRGYSNTNSLLLCSSLDNLACKSRIVETFLIHSNRENVKCNNSMARFTANLIGSAPLDDRNVRQSILRGCVFNMKYKYYYPQINYDVLAMPKAERLSVPMWILFESIFSPGLPKHATINSCISLLSVYSNTREIFREFASEYVCLNILNRLCKDYILDKPGDSLNKINANKKRGAAALSHILQTMKSHISAQNNYTVNDIYICWLVYACSKSKNFREFIPQIYMHINHTDMSDRFKNIIGKRFSDKDFCNVQKFIEKEWSLFFKKGNKRGSKKYCEIEKFFAEYKKEGPSRAHAHSSSKTKASAHRPCTNKR</sequence>
<keyword evidence="4" id="KW-1185">Reference proteome</keyword>
<feature type="transmembrane region" description="Helical" evidence="2">
    <location>
        <begin position="20"/>
        <end position="40"/>
    </location>
</feature>
<dbReference type="Proteomes" id="UP000002872">
    <property type="component" value="Unassembled WGS sequence"/>
</dbReference>
<dbReference type="InParanoid" id="I3ED75"/>
<dbReference type="EMBL" id="GL870885">
    <property type="protein sequence ID" value="EIJ87172.1"/>
    <property type="molecule type" value="Genomic_DNA"/>
</dbReference>
<reference evidence="3" key="1">
    <citation type="submission" date="2011-01" db="EMBL/GenBank/DDBJ databases">
        <title>The Genome Sequence of Nematocida parisii strain ERTm3.</title>
        <authorList>
            <consortium name="The Broad Institute Genome Sequencing Platform"/>
            <consortium name="The Broad Institute Genome Sequencing Center for Infectious Disease"/>
            <person name="Cuomo C."/>
            <person name="Troemel E."/>
            <person name="Young S.K."/>
            <person name="Zeng Q."/>
            <person name="Gargeya S."/>
            <person name="Fitzgerald M."/>
            <person name="Haas B."/>
            <person name="Abouelleil A."/>
            <person name="Alvarado L."/>
            <person name="Arachchi H.M."/>
            <person name="Berlin A."/>
            <person name="Chapman S.B."/>
            <person name="Gearin G."/>
            <person name="Goldberg J."/>
            <person name="Griggs A."/>
            <person name="Gujja S."/>
            <person name="Hansen M."/>
            <person name="Heiman D."/>
            <person name="Howarth C."/>
            <person name="Larimer J."/>
            <person name="Lui A."/>
            <person name="MacDonald P.J.P."/>
            <person name="McCowen C."/>
            <person name="Montmayeur A."/>
            <person name="Murphy C."/>
            <person name="Neiman D."/>
            <person name="Pearson M."/>
            <person name="Priest M."/>
            <person name="Roberts A."/>
            <person name="Saif S."/>
            <person name="Shea T."/>
            <person name="Sisk P."/>
            <person name="Stolte C."/>
            <person name="Sykes S."/>
            <person name="Wortman J."/>
            <person name="Nusbaum C."/>
            <person name="Birren B."/>
        </authorList>
    </citation>
    <scope>NUCLEOTIDE SEQUENCE</scope>
    <source>
        <strain evidence="3">ERTm3</strain>
    </source>
</reference>
<gene>
    <name evidence="3" type="ORF">NEQG_02629</name>
</gene>
<protein>
    <submittedName>
        <fullName evidence="3">Uncharacterized protein</fullName>
    </submittedName>
</protein>
<keyword evidence="2" id="KW-0812">Transmembrane</keyword>
<dbReference type="HOGENOM" id="CLU_009683_3_1_1"/>
<evidence type="ECO:0000256" key="2">
    <source>
        <dbReference type="SAM" id="Phobius"/>
    </source>
</evidence>
<proteinExistence type="predicted"/>
<dbReference type="AlphaFoldDB" id="I3ED75"/>
<feature type="region of interest" description="Disordered" evidence="1">
    <location>
        <begin position="942"/>
        <end position="967"/>
    </location>
</feature>
<keyword evidence="2" id="KW-1133">Transmembrane helix</keyword>
<keyword evidence="2" id="KW-0472">Membrane</keyword>
<evidence type="ECO:0000256" key="1">
    <source>
        <dbReference type="SAM" id="MobiDB-lite"/>
    </source>
</evidence>
<dbReference type="OrthoDB" id="2196746at2759"/>
<feature type="compositionally biased region" description="Basic residues" evidence="1">
    <location>
        <begin position="947"/>
        <end position="967"/>
    </location>
</feature>